<evidence type="ECO:0000259" key="5">
    <source>
        <dbReference type="PROSITE" id="PS51634"/>
    </source>
</evidence>
<dbReference type="GO" id="GO:0006355">
    <property type="term" value="P:regulation of DNA-templated transcription"/>
    <property type="evidence" value="ECO:0007669"/>
    <property type="project" value="TreeGrafter"/>
</dbReference>
<dbReference type="Pfam" id="PF03638">
    <property type="entry name" value="TCR"/>
    <property type="match status" value="2"/>
</dbReference>
<accession>A0A6G0WKK1</accession>
<dbReference type="EMBL" id="VJMJ01000188">
    <property type="protein sequence ID" value="KAF0727796.1"/>
    <property type="molecule type" value="Genomic_DNA"/>
</dbReference>
<comment type="caution">
    <text evidence="6">The sequence shown here is derived from an EMBL/GenBank/DDBJ whole genome shotgun (WGS) entry which is preliminary data.</text>
</comment>
<dbReference type="PANTHER" id="PTHR12446:SF34">
    <property type="entry name" value="PROTEIN LIN-54 HOMOLOG"/>
    <property type="match status" value="1"/>
</dbReference>
<proteinExistence type="inferred from homology"/>
<dbReference type="Proteomes" id="UP000481153">
    <property type="component" value="Unassembled WGS sequence"/>
</dbReference>
<feature type="compositionally biased region" description="Basic and acidic residues" evidence="4">
    <location>
        <begin position="313"/>
        <end position="333"/>
    </location>
</feature>
<dbReference type="AlphaFoldDB" id="A0A6G0WKK1"/>
<feature type="compositionally biased region" description="Low complexity" evidence="4">
    <location>
        <begin position="175"/>
        <end position="186"/>
    </location>
</feature>
<dbReference type="PANTHER" id="PTHR12446">
    <property type="entry name" value="TESMIN/TSO1-RELATED"/>
    <property type="match status" value="1"/>
</dbReference>
<feature type="region of interest" description="Disordered" evidence="4">
    <location>
        <begin position="299"/>
        <end position="375"/>
    </location>
</feature>
<evidence type="ECO:0000256" key="1">
    <source>
        <dbReference type="ARBA" id="ARBA00004123"/>
    </source>
</evidence>
<comment type="similarity">
    <text evidence="2">Belongs to the lin-54 family.</text>
</comment>
<evidence type="ECO:0000313" key="6">
    <source>
        <dbReference type="EMBL" id="KAF0727796.1"/>
    </source>
</evidence>
<feature type="domain" description="CRC" evidence="5">
    <location>
        <begin position="372"/>
        <end position="484"/>
    </location>
</feature>
<dbReference type="GO" id="GO:0005634">
    <property type="term" value="C:nucleus"/>
    <property type="evidence" value="ECO:0007669"/>
    <property type="project" value="UniProtKB-SubCell"/>
</dbReference>
<evidence type="ECO:0000313" key="7">
    <source>
        <dbReference type="Proteomes" id="UP000481153"/>
    </source>
</evidence>
<dbReference type="PROSITE" id="PS51634">
    <property type="entry name" value="CRC"/>
    <property type="match status" value="1"/>
</dbReference>
<dbReference type="InterPro" id="IPR005172">
    <property type="entry name" value="CRC"/>
</dbReference>
<dbReference type="SMART" id="SM01114">
    <property type="entry name" value="CXC"/>
    <property type="match status" value="2"/>
</dbReference>
<feature type="compositionally biased region" description="Polar residues" evidence="4">
    <location>
        <begin position="227"/>
        <end position="244"/>
    </location>
</feature>
<sequence length="567" mass="62804">MMAQDEVKEECEVHMTMTSFGSMHESVVVQEEVDFLDFRTVFASSPGKPDNHHVLKELEESTECANPSSAGANAKLFSPLRVIYSPSRFFKSPVIADNKSETYTLSTPIILKKPTKSAAQSTEKASPFSGWKVEPQEKTHLRLMLSPACESNEDDNRSFLSFAQSLPAITDLNNLDSSPSVTVSPLTPDPPLTKLEPGSCYGKDRTPDTDTECPRVTQRLDFHESPTFETSFPNIHASTSTTPGKNHRSGVGTTSVTLHVVDTAQAKSIKSINDSLKGKSVKPNKNAKAFKALCLSDDDFSSQSTPTQPKKHKLDDDEKPPPVEKPLSERRNMDTSFLTPSDDHIRKKARLEPPLSTPVIELSQSSTSSEKKRNPCNCKKSQCMKLYCECFASGGYCDENCKCVGCHNTSKFESVRKEAIALTLERNPNAFKPKINVEEKQVKAHHHGCHCKKSFCQKKYCECFQAGIPCGDNCKCIDCKNHGQGVKTTVLTPFLPDSLTEVKSPFGDFRTTIMRPEKARAVESTTKRKLVVYPLFGPNLPPVVKDVASVVERHGNERRHLGLYPVT</sequence>
<keyword evidence="7" id="KW-1185">Reference proteome</keyword>
<evidence type="ECO:0000256" key="2">
    <source>
        <dbReference type="ARBA" id="ARBA00007267"/>
    </source>
</evidence>
<gene>
    <name evidence="6" type="ORF">Ae201684_014232</name>
</gene>
<keyword evidence="3" id="KW-0539">Nucleus</keyword>
<comment type="subcellular location">
    <subcellularLocation>
        <location evidence="1">Nucleus</location>
    </subcellularLocation>
</comment>
<protein>
    <recommendedName>
        <fullName evidence="5">CRC domain-containing protein</fullName>
    </recommendedName>
</protein>
<organism evidence="6 7">
    <name type="scientific">Aphanomyces euteiches</name>
    <dbReference type="NCBI Taxonomy" id="100861"/>
    <lineage>
        <taxon>Eukaryota</taxon>
        <taxon>Sar</taxon>
        <taxon>Stramenopiles</taxon>
        <taxon>Oomycota</taxon>
        <taxon>Saprolegniomycetes</taxon>
        <taxon>Saprolegniales</taxon>
        <taxon>Verrucalvaceae</taxon>
        <taxon>Aphanomyces</taxon>
    </lineage>
</organism>
<reference evidence="6 7" key="1">
    <citation type="submission" date="2019-07" db="EMBL/GenBank/DDBJ databases">
        <title>Genomics analysis of Aphanomyces spp. identifies a new class of oomycete effector associated with host adaptation.</title>
        <authorList>
            <person name="Gaulin E."/>
        </authorList>
    </citation>
    <scope>NUCLEOTIDE SEQUENCE [LARGE SCALE GENOMIC DNA]</scope>
    <source>
        <strain evidence="6 7">ATCC 201684</strain>
    </source>
</reference>
<feature type="region of interest" description="Disordered" evidence="4">
    <location>
        <begin position="227"/>
        <end position="252"/>
    </location>
</feature>
<dbReference type="InterPro" id="IPR028307">
    <property type="entry name" value="Lin-54_fam"/>
</dbReference>
<feature type="region of interest" description="Disordered" evidence="4">
    <location>
        <begin position="175"/>
        <end position="213"/>
    </location>
</feature>
<evidence type="ECO:0000256" key="4">
    <source>
        <dbReference type="SAM" id="MobiDB-lite"/>
    </source>
</evidence>
<evidence type="ECO:0000256" key="3">
    <source>
        <dbReference type="ARBA" id="ARBA00023242"/>
    </source>
</evidence>
<dbReference type="InterPro" id="IPR033467">
    <property type="entry name" value="Tesmin/TSO1-like_CXC"/>
</dbReference>
<name>A0A6G0WKK1_9STRA</name>
<dbReference type="VEuPathDB" id="FungiDB:AeMF1_019126"/>